<keyword evidence="8" id="KW-0408">Iron</keyword>
<dbReference type="NCBIfam" id="TIGR02951">
    <property type="entry name" value="DMSO_dmsB"/>
    <property type="match status" value="1"/>
</dbReference>
<dbReference type="AlphaFoldDB" id="A0A8A4ZB96"/>
<dbReference type="EMBL" id="CP071868">
    <property type="protein sequence ID" value="QTE28289.1"/>
    <property type="molecule type" value="Genomic_DNA"/>
</dbReference>
<comment type="function">
    <text evidence="2">Electron transfer subunit of the terminal reductase during anaerobic growth on various sulfoxide and N-oxide compounds.</text>
</comment>
<keyword evidence="5" id="KW-0479">Metal-binding</keyword>
<keyword evidence="4" id="KW-0004">4Fe-4S</keyword>
<evidence type="ECO:0000256" key="10">
    <source>
        <dbReference type="SAM" id="MobiDB-lite"/>
    </source>
</evidence>
<evidence type="ECO:0000256" key="2">
    <source>
        <dbReference type="ARBA" id="ARBA00003584"/>
    </source>
</evidence>
<dbReference type="InterPro" id="IPR017896">
    <property type="entry name" value="4Fe4S_Fe-S-bd"/>
</dbReference>
<evidence type="ECO:0000256" key="7">
    <source>
        <dbReference type="ARBA" id="ARBA00022982"/>
    </source>
</evidence>
<dbReference type="Pfam" id="PF13247">
    <property type="entry name" value="Fer4_11"/>
    <property type="match status" value="1"/>
</dbReference>
<feature type="domain" description="4Fe-4S ferredoxin-type" evidence="11">
    <location>
        <begin position="94"/>
        <end position="123"/>
    </location>
</feature>
<dbReference type="InterPro" id="IPR050954">
    <property type="entry name" value="ET_IronSulfur_Cluster-Binding"/>
</dbReference>
<evidence type="ECO:0000259" key="11">
    <source>
        <dbReference type="PROSITE" id="PS51379"/>
    </source>
</evidence>
<proteinExistence type="predicted"/>
<dbReference type="GO" id="GO:0046872">
    <property type="term" value="F:metal ion binding"/>
    <property type="evidence" value="ECO:0007669"/>
    <property type="project" value="UniProtKB-KW"/>
</dbReference>
<keyword evidence="13" id="KW-1185">Reference proteome</keyword>
<keyword evidence="7" id="KW-0249">Electron transport</keyword>
<evidence type="ECO:0000313" key="13">
    <source>
        <dbReference type="Proteomes" id="UP000663937"/>
    </source>
</evidence>
<keyword evidence="9" id="KW-0411">Iron-sulfur</keyword>
<name>A0A8A4ZB96_9MICO</name>
<evidence type="ECO:0000256" key="5">
    <source>
        <dbReference type="ARBA" id="ARBA00022723"/>
    </source>
</evidence>
<keyword evidence="3" id="KW-0813">Transport</keyword>
<dbReference type="SUPFAM" id="SSF54862">
    <property type="entry name" value="4Fe-4S ferredoxins"/>
    <property type="match status" value="1"/>
</dbReference>
<evidence type="ECO:0000256" key="8">
    <source>
        <dbReference type="ARBA" id="ARBA00023004"/>
    </source>
</evidence>
<evidence type="ECO:0000313" key="12">
    <source>
        <dbReference type="EMBL" id="QTE28289.1"/>
    </source>
</evidence>
<evidence type="ECO:0000256" key="1">
    <source>
        <dbReference type="ARBA" id="ARBA00001966"/>
    </source>
</evidence>
<dbReference type="Gene3D" id="3.30.70.20">
    <property type="match status" value="2"/>
</dbReference>
<evidence type="ECO:0000256" key="9">
    <source>
        <dbReference type="ARBA" id="ARBA00023014"/>
    </source>
</evidence>
<sequence>MSGPVDVKLGFSFDQSLCTGCKACSVACKDKNDLPVGISWRRVVEYSGGSWQQAGDTFTPNVFSYYTSISCNHCEDPICVRVCPTTAMTQGPDGVVSVDADKCVGCRYCEWACPYSAPQFDPASGHMTKCDLCADYRADGQDPACVAACPSRALGWGPIDELRADLGDLAGVEPLPDPAITRPRLVITPHRDAQPTGTGTGAIANPEEL</sequence>
<dbReference type="PROSITE" id="PS51379">
    <property type="entry name" value="4FE4S_FER_2"/>
    <property type="match status" value="3"/>
</dbReference>
<dbReference type="InterPro" id="IPR017900">
    <property type="entry name" value="4Fe4S_Fe_S_CS"/>
</dbReference>
<evidence type="ECO:0000256" key="6">
    <source>
        <dbReference type="ARBA" id="ARBA00022737"/>
    </source>
</evidence>
<dbReference type="PROSITE" id="PS00198">
    <property type="entry name" value="4FE4S_FER_1"/>
    <property type="match status" value="1"/>
</dbReference>
<dbReference type="InterPro" id="IPR014297">
    <property type="entry name" value="DMSO_DmsB"/>
</dbReference>
<evidence type="ECO:0000256" key="4">
    <source>
        <dbReference type="ARBA" id="ARBA00022485"/>
    </source>
</evidence>
<organism evidence="12 13">
    <name type="scientific">Pengzhenrongella sicca</name>
    <dbReference type="NCBI Taxonomy" id="2819238"/>
    <lineage>
        <taxon>Bacteria</taxon>
        <taxon>Bacillati</taxon>
        <taxon>Actinomycetota</taxon>
        <taxon>Actinomycetes</taxon>
        <taxon>Micrococcales</taxon>
        <taxon>Pengzhenrongella</taxon>
    </lineage>
</organism>
<accession>A0A8A4ZB96</accession>
<reference evidence="12" key="1">
    <citation type="submission" date="2021-03" db="EMBL/GenBank/DDBJ databases">
        <title>Pengzhenrongella sicca gen. nov., sp. nov., a new member of suborder Micrococcineae isolated from High-Arctic tundra soil.</title>
        <authorList>
            <person name="Peng F."/>
        </authorList>
    </citation>
    <scope>NUCLEOTIDE SEQUENCE</scope>
    <source>
        <strain evidence="12">LRZ-2</strain>
    </source>
</reference>
<dbReference type="PANTHER" id="PTHR43177:SF5">
    <property type="entry name" value="ANAEROBIC DIMETHYL SULFOXIDE REDUCTASE CHAIN B-RELATED"/>
    <property type="match status" value="1"/>
</dbReference>
<gene>
    <name evidence="12" type="primary">dmsB</name>
    <name evidence="12" type="ORF">J4E96_12965</name>
</gene>
<dbReference type="PANTHER" id="PTHR43177">
    <property type="entry name" value="PROTEIN NRFC"/>
    <property type="match status" value="1"/>
</dbReference>
<feature type="region of interest" description="Disordered" evidence="10">
    <location>
        <begin position="190"/>
        <end position="209"/>
    </location>
</feature>
<feature type="domain" description="4Fe-4S ferredoxin-type" evidence="11">
    <location>
        <begin position="61"/>
        <end position="93"/>
    </location>
</feature>
<dbReference type="Proteomes" id="UP000663937">
    <property type="component" value="Chromosome"/>
</dbReference>
<dbReference type="CDD" id="cd16371">
    <property type="entry name" value="DMSOR_beta_like"/>
    <property type="match status" value="1"/>
</dbReference>
<dbReference type="GO" id="GO:0051539">
    <property type="term" value="F:4 iron, 4 sulfur cluster binding"/>
    <property type="evidence" value="ECO:0007669"/>
    <property type="project" value="UniProtKB-KW"/>
</dbReference>
<evidence type="ECO:0000256" key="3">
    <source>
        <dbReference type="ARBA" id="ARBA00022448"/>
    </source>
</evidence>
<comment type="cofactor">
    <cofactor evidence="1">
        <name>[4Fe-4S] cluster</name>
        <dbReference type="ChEBI" id="CHEBI:49883"/>
    </cofactor>
</comment>
<feature type="domain" description="4Fe-4S ferredoxin-type" evidence="11">
    <location>
        <begin position="9"/>
        <end position="39"/>
    </location>
</feature>
<dbReference type="KEGG" id="psic:J4E96_12965"/>
<keyword evidence="6" id="KW-0677">Repeat</keyword>
<protein>
    <submittedName>
        <fullName evidence="12">Dimethylsulfoxide reductase subunit B</fullName>
    </submittedName>
</protein>